<keyword evidence="2 5" id="KW-0479">Metal-binding</keyword>
<evidence type="ECO:0000256" key="5">
    <source>
        <dbReference type="PROSITE-ProRule" id="PRU00236"/>
    </source>
</evidence>
<proteinExistence type="predicted"/>
<dbReference type="EMBL" id="AGNL01003995">
    <property type="protein sequence ID" value="EJK74051.1"/>
    <property type="molecule type" value="Genomic_DNA"/>
</dbReference>
<dbReference type="InterPro" id="IPR003000">
    <property type="entry name" value="Sirtuin"/>
</dbReference>
<dbReference type="Proteomes" id="UP000266841">
    <property type="component" value="Unassembled WGS sequence"/>
</dbReference>
<dbReference type="AlphaFoldDB" id="K0TJF0"/>
<dbReference type="PANTHER" id="PTHR11085">
    <property type="entry name" value="NAD-DEPENDENT PROTEIN DEACYLASE SIRTUIN-5, MITOCHONDRIAL-RELATED"/>
    <property type="match status" value="1"/>
</dbReference>
<evidence type="ECO:0000256" key="1">
    <source>
        <dbReference type="ARBA" id="ARBA00022679"/>
    </source>
</evidence>
<evidence type="ECO:0000259" key="6">
    <source>
        <dbReference type="PROSITE" id="PS50305"/>
    </source>
</evidence>
<dbReference type="eggNOG" id="KOG2682">
    <property type="taxonomic scope" value="Eukaryota"/>
</dbReference>
<feature type="binding site" evidence="5">
    <location>
        <position position="41"/>
    </location>
    <ligand>
        <name>Zn(2+)</name>
        <dbReference type="ChEBI" id="CHEBI:29105"/>
    </ligand>
</feature>
<evidence type="ECO:0000313" key="7">
    <source>
        <dbReference type="EMBL" id="EJK74051.1"/>
    </source>
</evidence>
<dbReference type="InterPro" id="IPR050134">
    <property type="entry name" value="NAD-dep_sirtuin_deacylases"/>
</dbReference>
<dbReference type="PANTHER" id="PTHR11085:SF6">
    <property type="entry name" value="NAD-DEPENDENT PROTEIN DEACETYLASE SIRTUIN-2"/>
    <property type="match status" value="1"/>
</dbReference>
<dbReference type="GO" id="GO:0046872">
    <property type="term" value="F:metal ion binding"/>
    <property type="evidence" value="ECO:0007669"/>
    <property type="project" value="UniProtKB-KW"/>
</dbReference>
<protein>
    <recommendedName>
        <fullName evidence="6">Deacetylase sirtuin-type domain-containing protein</fullName>
    </recommendedName>
</protein>
<reference evidence="7 8" key="1">
    <citation type="journal article" date="2012" name="Genome Biol.">
        <title>Genome and low-iron response of an oceanic diatom adapted to chronic iron limitation.</title>
        <authorList>
            <person name="Lommer M."/>
            <person name="Specht M."/>
            <person name="Roy A.S."/>
            <person name="Kraemer L."/>
            <person name="Andreson R."/>
            <person name="Gutowska M.A."/>
            <person name="Wolf J."/>
            <person name="Bergner S.V."/>
            <person name="Schilhabel M.B."/>
            <person name="Klostermeier U.C."/>
            <person name="Beiko R.G."/>
            <person name="Rosenstiel P."/>
            <person name="Hippler M."/>
            <person name="Laroche J."/>
        </authorList>
    </citation>
    <scope>NUCLEOTIDE SEQUENCE [LARGE SCALE GENOMIC DNA]</scope>
    <source>
        <strain evidence="7 8">CCMP1005</strain>
    </source>
</reference>
<feature type="binding site" evidence="5">
    <location>
        <position position="38"/>
    </location>
    <ligand>
        <name>Zn(2+)</name>
        <dbReference type="ChEBI" id="CHEBI:29105"/>
    </ligand>
</feature>
<feature type="non-terminal residue" evidence="7">
    <location>
        <position position="1"/>
    </location>
</feature>
<dbReference type="SUPFAM" id="SSF52467">
    <property type="entry name" value="DHS-like NAD/FAD-binding domain"/>
    <property type="match status" value="1"/>
</dbReference>
<dbReference type="OrthoDB" id="420264at2759"/>
<feature type="binding site" evidence="5">
    <location>
        <position position="63"/>
    </location>
    <ligand>
        <name>Zn(2+)</name>
        <dbReference type="ChEBI" id="CHEBI:29105"/>
    </ligand>
</feature>
<evidence type="ECO:0000313" key="8">
    <source>
        <dbReference type="Proteomes" id="UP000266841"/>
    </source>
</evidence>
<comment type="caution">
    <text evidence="7">The sequence shown here is derived from an EMBL/GenBank/DDBJ whole genome shotgun (WGS) entry which is preliminary data.</text>
</comment>
<dbReference type="Gene3D" id="3.40.50.1220">
    <property type="entry name" value="TPP-binding domain"/>
    <property type="match status" value="1"/>
</dbReference>
<accession>K0TJF0</accession>
<dbReference type="GO" id="GO:0017136">
    <property type="term" value="F:histone deacetylase activity, NAD-dependent"/>
    <property type="evidence" value="ECO:0007669"/>
    <property type="project" value="TreeGrafter"/>
</dbReference>
<dbReference type="InterPro" id="IPR029035">
    <property type="entry name" value="DHS-like_NAD/FAD-binding_dom"/>
</dbReference>
<feature type="domain" description="Deacetylase sirtuin-type" evidence="6">
    <location>
        <begin position="1"/>
        <end position="101"/>
    </location>
</feature>
<dbReference type="GO" id="GO:0005634">
    <property type="term" value="C:nucleus"/>
    <property type="evidence" value="ECO:0007669"/>
    <property type="project" value="TreeGrafter"/>
</dbReference>
<name>K0TJF0_THAOC</name>
<evidence type="ECO:0000256" key="3">
    <source>
        <dbReference type="ARBA" id="ARBA00022833"/>
    </source>
</evidence>
<keyword evidence="3 5" id="KW-0862">Zinc</keyword>
<keyword evidence="8" id="KW-1185">Reference proteome</keyword>
<feature type="active site" description="Proton acceptor" evidence="5">
    <location>
        <position position="30"/>
    </location>
</feature>
<keyword evidence="4" id="KW-0520">NAD</keyword>
<evidence type="ECO:0000256" key="4">
    <source>
        <dbReference type="ARBA" id="ARBA00023027"/>
    </source>
</evidence>
<sequence>SEIGSANTSQNIDGLEAVAGVNPERLVEAHGHFRSASCIECGTEHDPDDCKTSMLERGEAPECEACGGQVKPSIVFFGDLMPTRYNGDEEILQFEAHLSQH</sequence>
<dbReference type="Pfam" id="PF02146">
    <property type="entry name" value="SIR2"/>
    <property type="match status" value="1"/>
</dbReference>
<dbReference type="GO" id="GO:0070403">
    <property type="term" value="F:NAD+ binding"/>
    <property type="evidence" value="ECO:0007669"/>
    <property type="project" value="InterPro"/>
</dbReference>
<organism evidence="7 8">
    <name type="scientific">Thalassiosira oceanica</name>
    <name type="common">Marine diatom</name>
    <dbReference type="NCBI Taxonomy" id="159749"/>
    <lineage>
        <taxon>Eukaryota</taxon>
        <taxon>Sar</taxon>
        <taxon>Stramenopiles</taxon>
        <taxon>Ochrophyta</taxon>
        <taxon>Bacillariophyta</taxon>
        <taxon>Coscinodiscophyceae</taxon>
        <taxon>Thalassiosirophycidae</taxon>
        <taxon>Thalassiosirales</taxon>
        <taxon>Thalassiosiraceae</taxon>
        <taxon>Thalassiosira</taxon>
    </lineage>
</organism>
<evidence type="ECO:0000256" key="2">
    <source>
        <dbReference type="ARBA" id="ARBA00022723"/>
    </source>
</evidence>
<keyword evidence="1" id="KW-0808">Transferase</keyword>
<dbReference type="PROSITE" id="PS50305">
    <property type="entry name" value="SIRTUIN"/>
    <property type="match status" value="1"/>
</dbReference>
<feature type="binding site" evidence="5">
    <location>
        <position position="66"/>
    </location>
    <ligand>
        <name>Zn(2+)</name>
        <dbReference type="ChEBI" id="CHEBI:29105"/>
    </ligand>
</feature>
<gene>
    <name evidence="7" type="ORF">THAOC_04297</name>
</gene>
<dbReference type="InterPro" id="IPR026590">
    <property type="entry name" value="Ssirtuin_cat_dom"/>
</dbReference>